<sequence>MGSSLAELQKSGVFTAKLPPDPAFETPESSHQAPRETLGPRLVKGALYTFVRPEPTKATELLGVSPKAMMDLGLKPGEEHTPEFEALVSGNSINWTEESGGIYPWAQCYGVVHGQASWAMGLFECTNPDTHIRYELQLKGAGRTPYSRFADGKAVVRSSIREYVVSEALSALGVPTTRALSITLLPQSKVLRERIEPGAIVARFAESWLRIGTFDLPHARGDRDTVRKLATFAAEEVFHGWEALPAIVSLGKDHPPDAVENPARDVPWDQIQHHQGVEENRFARLYREIARRNAKTVAAWQAYGFMNGVLNTDNTSIYGELMGAGDKVDDPSFVKEGLAEESMPAVVERAEAIIERTSDEFRTVFLNEYKHLMGKRLGLKSRKESDFQHLFSELLDTLEALELDFNHFFRRLSHIPLTAIETEDQRKDTAPVFFHEEGFGGIGYTDETAKERIGNWLDSWRARILEDWGPDEDQQRQEAMKAVNPKFLPRGWVLDEVIERVERRGDRVILEQVMRMALNPCEDTWGLDKKLEERFCGDVPRFQRAMMCSCSS</sequence>
<dbReference type="EMBL" id="JAOPJF010000036">
    <property type="protein sequence ID" value="KAK1143821.1"/>
    <property type="molecule type" value="Genomic_DNA"/>
</dbReference>
<protein>
    <submittedName>
        <fullName evidence="1">Uncharacterized protein</fullName>
    </submittedName>
</protein>
<keyword evidence="2" id="KW-1185">Reference proteome</keyword>
<gene>
    <name evidence="1" type="ORF">N8T08_006072</name>
</gene>
<accession>A0ACC3B0J5</accession>
<reference evidence="1 2" key="1">
    <citation type="journal article" date="2023" name="ACS Omega">
        <title>Identification of the Neoaspergillic Acid Biosynthesis Gene Cluster by Establishing an In Vitro CRISPR-Ribonucleoprotein Genetic System in Aspergillus melleus.</title>
        <authorList>
            <person name="Yuan B."/>
            <person name="Grau M.F."/>
            <person name="Murata R.M."/>
            <person name="Torok T."/>
            <person name="Venkateswaran K."/>
            <person name="Stajich J.E."/>
            <person name="Wang C.C.C."/>
        </authorList>
    </citation>
    <scope>NUCLEOTIDE SEQUENCE [LARGE SCALE GENOMIC DNA]</scope>
    <source>
        <strain evidence="1 2">IMV 1140</strain>
    </source>
</reference>
<comment type="caution">
    <text evidence="1">The sequence shown here is derived from an EMBL/GenBank/DDBJ whole genome shotgun (WGS) entry which is preliminary data.</text>
</comment>
<evidence type="ECO:0000313" key="1">
    <source>
        <dbReference type="EMBL" id="KAK1143821.1"/>
    </source>
</evidence>
<proteinExistence type="predicted"/>
<dbReference type="Proteomes" id="UP001177260">
    <property type="component" value="Unassembled WGS sequence"/>
</dbReference>
<name>A0ACC3B0J5_9EURO</name>
<evidence type="ECO:0000313" key="2">
    <source>
        <dbReference type="Proteomes" id="UP001177260"/>
    </source>
</evidence>
<organism evidence="1 2">
    <name type="scientific">Aspergillus melleus</name>
    <dbReference type="NCBI Taxonomy" id="138277"/>
    <lineage>
        <taxon>Eukaryota</taxon>
        <taxon>Fungi</taxon>
        <taxon>Dikarya</taxon>
        <taxon>Ascomycota</taxon>
        <taxon>Pezizomycotina</taxon>
        <taxon>Eurotiomycetes</taxon>
        <taxon>Eurotiomycetidae</taxon>
        <taxon>Eurotiales</taxon>
        <taxon>Aspergillaceae</taxon>
        <taxon>Aspergillus</taxon>
        <taxon>Aspergillus subgen. Circumdati</taxon>
    </lineage>
</organism>